<evidence type="ECO:0000313" key="1">
    <source>
        <dbReference type="EMBL" id="ROO86080.1"/>
    </source>
</evidence>
<reference evidence="1 2" key="1">
    <citation type="submission" date="2018-11" db="EMBL/GenBank/DDBJ databases">
        <title>Sequencing the genomes of 1000 actinobacteria strains.</title>
        <authorList>
            <person name="Klenk H.-P."/>
        </authorList>
    </citation>
    <scope>NUCLEOTIDE SEQUENCE [LARGE SCALE GENOMIC DNA]</scope>
    <source>
        <strain evidence="1 2">DSM 44254</strain>
    </source>
</reference>
<accession>A0A3N1CXR0</accession>
<name>A0A3N1CXR0_9ACTN</name>
<gene>
    <name evidence="1" type="ORF">EDD29_3641</name>
</gene>
<dbReference type="AlphaFoldDB" id="A0A3N1CXR0"/>
<evidence type="ECO:0000313" key="2">
    <source>
        <dbReference type="Proteomes" id="UP000272400"/>
    </source>
</evidence>
<comment type="caution">
    <text evidence="1">The sequence shown here is derived from an EMBL/GenBank/DDBJ whole genome shotgun (WGS) entry which is preliminary data.</text>
</comment>
<dbReference type="EMBL" id="RJKE01000001">
    <property type="protein sequence ID" value="ROO86080.1"/>
    <property type="molecule type" value="Genomic_DNA"/>
</dbReference>
<dbReference type="Proteomes" id="UP000272400">
    <property type="component" value="Unassembled WGS sequence"/>
</dbReference>
<protein>
    <submittedName>
        <fullName evidence="1">Uncharacterized protein</fullName>
    </submittedName>
</protein>
<organism evidence="1 2">
    <name type="scientific">Actinocorallia herbida</name>
    <dbReference type="NCBI Taxonomy" id="58109"/>
    <lineage>
        <taxon>Bacteria</taxon>
        <taxon>Bacillati</taxon>
        <taxon>Actinomycetota</taxon>
        <taxon>Actinomycetes</taxon>
        <taxon>Streptosporangiales</taxon>
        <taxon>Thermomonosporaceae</taxon>
        <taxon>Actinocorallia</taxon>
    </lineage>
</organism>
<keyword evidence="2" id="KW-1185">Reference proteome</keyword>
<sequence>MRGMESMGGPGGGGGRWEAELAGVFAGFLGRPLAEFDGDAVHAAFFGGNFVSEVGYLRDDAWVKPAALRGAEPVVWDYEIFDEGGPLLEFDASRSVYEFVGKGLPEVFAADLAAACFEPGLARGADVAPLLDGHGIDLRAPGLRDSWYVCHPRLVSDGTLFDAMRVALRLGRGPDGMLLPPLEDTEPDEEWAGLLAGIDDPALAAHVSHFCADGDLGLMCLGADAVIGSLLTDRGSTVLAHWEEGQDQIELTVVRLGPLLGGRP</sequence>
<proteinExistence type="predicted"/>